<name>A0A1T2KZZ1_9GAMM</name>
<dbReference type="SUPFAM" id="SSF56059">
    <property type="entry name" value="Glutathione synthetase ATP-binding domain-like"/>
    <property type="match status" value="1"/>
</dbReference>
<proteinExistence type="predicted"/>
<dbReference type="InterPro" id="IPR029465">
    <property type="entry name" value="ATPgrasp_TupA"/>
</dbReference>
<protein>
    <recommendedName>
        <fullName evidence="3">Glycosyl transferase</fullName>
    </recommendedName>
</protein>
<sequence>MKIDSLTIFEQGSYTELSTGSYAYLKPRVLFEELLEPIDYELQFFLFNGQCHLTTVLYRPFHHKSLSFRLYDADWNRMEPGEPKSLPIHNTDAGETPCPPDEIFEKLRELCRDIGHVRVDFYVTNGVFYFSEFTFTHAGGKTPGLIGKYDAELGRFWSA</sequence>
<dbReference type="EMBL" id="MPRK01000182">
    <property type="protein sequence ID" value="OOZ38419.1"/>
    <property type="molecule type" value="Genomic_DNA"/>
</dbReference>
<dbReference type="OrthoDB" id="9791827at2"/>
<evidence type="ECO:0000313" key="1">
    <source>
        <dbReference type="EMBL" id="OOZ38419.1"/>
    </source>
</evidence>
<dbReference type="Pfam" id="PF14305">
    <property type="entry name" value="ATPgrasp_TupA"/>
    <property type="match status" value="1"/>
</dbReference>
<dbReference type="Proteomes" id="UP000190198">
    <property type="component" value="Unassembled WGS sequence"/>
</dbReference>
<evidence type="ECO:0008006" key="3">
    <source>
        <dbReference type="Google" id="ProtNLM"/>
    </source>
</evidence>
<dbReference type="RefSeq" id="WP_078477363.1">
    <property type="nucleotide sequence ID" value="NZ_MPRK01000182.1"/>
</dbReference>
<keyword evidence="2" id="KW-1185">Reference proteome</keyword>
<comment type="caution">
    <text evidence="1">The sequence shown here is derived from an EMBL/GenBank/DDBJ whole genome shotgun (WGS) entry which is preliminary data.</text>
</comment>
<evidence type="ECO:0000313" key="2">
    <source>
        <dbReference type="Proteomes" id="UP000190198"/>
    </source>
</evidence>
<dbReference type="AlphaFoldDB" id="A0A1T2KZZ1"/>
<organism evidence="1 2">
    <name type="scientific">Solemya elarraichensis gill symbiont</name>
    <dbReference type="NCBI Taxonomy" id="1918949"/>
    <lineage>
        <taxon>Bacteria</taxon>
        <taxon>Pseudomonadati</taxon>
        <taxon>Pseudomonadota</taxon>
        <taxon>Gammaproteobacteria</taxon>
        <taxon>sulfur-oxidizing symbionts</taxon>
    </lineage>
</organism>
<reference evidence="1 2" key="1">
    <citation type="submission" date="2016-11" db="EMBL/GenBank/DDBJ databases">
        <title>Mixed transmission modes and dynamic genome evolution in an obligate animal-bacterial symbiosis.</title>
        <authorList>
            <person name="Russell S.L."/>
            <person name="Corbett-Detig R.B."/>
            <person name="Cavanaugh C.M."/>
        </authorList>
    </citation>
    <scope>NUCLEOTIDE SEQUENCE [LARGE SCALE GENOMIC DNA]</scope>
    <source>
        <strain evidence="1">Sp-SM6</strain>
    </source>
</reference>
<accession>A0A1T2KZZ1</accession>
<gene>
    <name evidence="1" type="ORF">BOW52_08600</name>
</gene>